<keyword evidence="2" id="KW-0472">Membrane</keyword>
<gene>
    <name evidence="3" type="ORF">CJ030_MR1G028918</name>
</gene>
<organism evidence="3 4">
    <name type="scientific">Morella rubra</name>
    <name type="common">Chinese bayberry</name>
    <dbReference type="NCBI Taxonomy" id="262757"/>
    <lineage>
        <taxon>Eukaryota</taxon>
        <taxon>Viridiplantae</taxon>
        <taxon>Streptophyta</taxon>
        <taxon>Embryophyta</taxon>
        <taxon>Tracheophyta</taxon>
        <taxon>Spermatophyta</taxon>
        <taxon>Magnoliopsida</taxon>
        <taxon>eudicotyledons</taxon>
        <taxon>Gunneridae</taxon>
        <taxon>Pentapetalae</taxon>
        <taxon>rosids</taxon>
        <taxon>fabids</taxon>
        <taxon>Fagales</taxon>
        <taxon>Myricaceae</taxon>
        <taxon>Morella</taxon>
    </lineage>
</organism>
<keyword evidence="4" id="KW-1185">Reference proteome</keyword>
<evidence type="ECO:0008006" key="5">
    <source>
        <dbReference type="Google" id="ProtNLM"/>
    </source>
</evidence>
<evidence type="ECO:0000256" key="2">
    <source>
        <dbReference type="SAM" id="Phobius"/>
    </source>
</evidence>
<reference evidence="3 4" key="1">
    <citation type="journal article" date="2019" name="Plant Biotechnol. J.">
        <title>The red bayberry genome and genetic basis of sex determination.</title>
        <authorList>
            <person name="Jia H.M."/>
            <person name="Jia H.J."/>
            <person name="Cai Q.L."/>
            <person name="Wang Y."/>
            <person name="Zhao H.B."/>
            <person name="Yang W.F."/>
            <person name="Wang G.Y."/>
            <person name="Li Y.H."/>
            <person name="Zhan D.L."/>
            <person name="Shen Y.T."/>
            <person name="Niu Q.F."/>
            <person name="Chang L."/>
            <person name="Qiu J."/>
            <person name="Zhao L."/>
            <person name="Xie H.B."/>
            <person name="Fu W.Y."/>
            <person name="Jin J."/>
            <person name="Li X.W."/>
            <person name="Jiao Y."/>
            <person name="Zhou C.C."/>
            <person name="Tu T."/>
            <person name="Chai C.Y."/>
            <person name="Gao J.L."/>
            <person name="Fan L.J."/>
            <person name="van de Weg E."/>
            <person name="Wang J.Y."/>
            <person name="Gao Z.S."/>
        </authorList>
    </citation>
    <scope>NUCLEOTIDE SEQUENCE [LARGE SCALE GENOMIC DNA]</scope>
    <source>
        <tissue evidence="3">Leaves</tissue>
    </source>
</reference>
<keyword evidence="2" id="KW-0812">Transmembrane</keyword>
<feature type="transmembrane region" description="Helical" evidence="2">
    <location>
        <begin position="266"/>
        <end position="286"/>
    </location>
</feature>
<feature type="region of interest" description="Disordered" evidence="1">
    <location>
        <begin position="166"/>
        <end position="187"/>
    </location>
</feature>
<sequence length="321" mass="34609">MSGTMYDINQDPDWLIEGEGPPRIDETSAALSPTRRTPEDLEVGEVSAQGPPTSPDVDFIELMEAINIFTGFLAIVMVLRYGVSNSSGPTMCSIAAGQGAPSINGIPDAMMSATESSGRIMCSIAAGQGAPNINGIPNAMMSASESPGVDGTLPVSVVNRPIRSSLEAGRRTPEDPEAGEVPARGPPTSPNVDFIEFLMDAISIFVGFLAIVMELVNVLVPSNKPVEFAVLVLNLISWVTMLITFVVVAVYRGVEFQNLLNGKRYGWKLDCIEIFVATLQVILDIICWRLKLSFPIINEVIFVLSVGFFFLKMGKISKKYS</sequence>
<comment type="caution">
    <text evidence="3">The sequence shown here is derived from an EMBL/GenBank/DDBJ whole genome shotgun (WGS) entry which is preliminary data.</text>
</comment>
<feature type="transmembrane region" description="Helical" evidence="2">
    <location>
        <begin position="228"/>
        <end position="254"/>
    </location>
</feature>
<keyword evidence="2" id="KW-1133">Transmembrane helix</keyword>
<evidence type="ECO:0000256" key="1">
    <source>
        <dbReference type="SAM" id="MobiDB-lite"/>
    </source>
</evidence>
<accession>A0A6A1WR51</accession>
<evidence type="ECO:0000313" key="3">
    <source>
        <dbReference type="EMBL" id="KAB1227771.1"/>
    </source>
</evidence>
<proteinExistence type="predicted"/>
<protein>
    <recommendedName>
        <fullName evidence="5">Transmembrane protein</fullName>
    </recommendedName>
</protein>
<evidence type="ECO:0000313" key="4">
    <source>
        <dbReference type="Proteomes" id="UP000516437"/>
    </source>
</evidence>
<feature type="transmembrane region" description="Helical" evidence="2">
    <location>
        <begin position="292"/>
        <end position="311"/>
    </location>
</feature>
<dbReference type="AlphaFoldDB" id="A0A6A1WR51"/>
<feature type="transmembrane region" description="Helical" evidence="2">
    <location>
        <begin position="194"/>
        <end position="216"/>
    </location>
</feature>
<dbReference type="EMBL" id="RXIC02000019">
    <property type="protein sequence ID" value="KAB1227771.1"/>
    <property type="molecule type" value="Genomic_DNA"/>
</dbReference>
<feature type="region of interest" description="Disordered" evidence="1">
    <location>
        <begin position="1"/>
        <end position="52"/>
    </location>
</feature>
<name>A0A6A1WR51_9ROSI</name>
<feature type="transmembrane region" description="Helical" evidence="2">
    <location>
        <begin position="65"/>
        <end position="83"/>
    </location>
</feature>
<dbReference type="Proteomes" id="UP000516437">
    <property type="component" value="Chromosome 1"/>
</dbReference>